<dbReference type="EMBL" id="BAABJQ010000002">
    <property type="protein sequence ID" value="GAA5179523.1"/>
    <property type="molecule type" value="Genomic_DNA"/>
</dbReference>
<organism evidence="3 4">
    <name type="scientific">Rugosimonospora acidiphila</name>
    <dbReference type="NCBI Taxonomy" id="556531"/>
    <lineage>
        <taxon>Bacteria</taxon>
        <taxon>Bacillati</taxon>
        <taxon>Actinomycetota</taxon>
        <taxon>Actinomycetes</taxon>
        <taxon>Micromonosporales</taxon>
        <taxon>Micromonosporaceae</taxon>
        <taxon>Rugosimonospora</taxon>
    </lineage>
</organism>
<sequence length="286" mass="29224">MIPTRRARPAPWAVGMCMTLMVAVSGCQPDSSPQPQATPCPVPSTVPAGTDAPADQAPGGGGLQIVDHGYTQVGGSGYSVSLGALVRNTSSRTAYRTTVALRVLDVQGRTAVDPLNAAQLVLEIPLIGPRQQVAVGSSAGVRTDVSANGAPDKVTTFDVSLGTTRWLLAGNVASVPSITATYRSLELDAQQPESGSLRYAAASTSCRPLVSRGTAAVFVNPAGTVVGGAFDPATGSPRCGTAGYDEYLLAPRSIPRNIDEAKTQITPYCDLVAVGGDSKPSGGPFN</sequence>
<keyword evidence="4" id="KW-1185">Reference proteome</keyword>
<feature type="compositionally biased region" description="Low complexity" evidence="1">
    <location>
        <begin position="47"/>
        <end position="57"/>
    </location>
</feature>
<evidence type="ECO:0000313" key="4">
    <source>
        <dbReference type="Proteomes" id="UP001501570"/>
    </source>
</evidence>
<comment type="caution">
    <text evidence="3">The sequence shown here is derived from an EMBL/GenBank/DDBJ whole genome shotgun (WGS) entry which is preliminary data.</text>
</comment>
<evidence type="ECO:0000256" key="2">
    <source>
        <dbReference type="SAM" id="SignalP"/>
    </source>
</evidence>
<protein>
    <submittedName>
        <fullName evidence="3">Uncharacterized protein</fullName>
    </submittedName>
</protein>
<name>A0ABP9RMJ5_9ACTN</name>
<feature type="chain" id="PRO_5047087516" evidence="2">
    <location>
        <begin position="27"/>
        <end position="286"/>
    </location>
</feature>
<gene>
    <name evidence="3" type="ORF">GCM10023322_09730</name>
</gene>
<reference evidence="4" key="1">
    <citation type="journal article" date="2019" name="Int. J. Syst. Evol. Microbiol.">
        <title>The Global Catalogue of Microorganisms (GCM) 10K type strain sequencing project: providing services to taxonomists for standard genome sequencing and annotation.</title>
        <authorList>
            <consortium name="The Broad Institute Genomics Platform"/>
            <consortium name="The Broad Institute Genome Sequencing Center for Infectious Disease"/>
            <person name="Wu L."/>
            <person name="Ma J."/>
        </authorList>
    </citation>
    <scope>NUCLEOTIDE SEQUENCE [LARGE SCALE GENOMIC DNA]</scope>
    <source>
        <strain evidence="4">JCM 18304</strain>
    </source>
</reference>
<proteinExistence type="predicted"/>
<dbReference type="PROSITE" id="PS51257">
    <property type="entry name" value="PROKAR_LIPOPROTEIN"/>
    <property type="match status" value="1"/>
</dbReference>
<feature type="region of interest" description="Disordered" evidence="1">
    <location>
        <begin position="28"/>
        <end position="59"/>
    </location>
</feature>
<accession>A0ABP9RMJ5</accession>
<feature type="signal peptide" evidence="2">
    <location>
        <begin position="1"/>
        <end position="26"/>
    </location>
</feature>
<evidence type="ECO:0000256" key="1">
    <source>
        <dbReference type="SAM" id="MobiDB-lite"/>
    </source>
</evidence>
<keyword evidence="2" id="KW-0732">Signal</keyword>
<dbReference type="Proteomes" id="UP001501570">
    <property type="component" value="Unassembled WGS sequence"/>
</dbReference>
<evidence type="ECO:0000313" key="3">
    <source>
        <dbReference type="EMBL" id="GAA5179523.1"/>
    </source>
</evidence>